<gene>
    <name evidence="3" type="ORF">GO014_11315</name>
</gene>
<evidence type="ECO:0000313" key="4">
    <source>
        <dbReference type="Proteomes" id="UP000438106"/>
    </source>
</evidence>
<proteinExistence type="predicted"/>
<evidence type="ECO:0000313" key="3">
    <source>
        <dbReference type="EMBL" id="MVS99611.1"/>
    </source>
</evidence>
<protein>
    <submittedName>
        <fullName evidence="3">DUF883 family protein</fullName>
    </submittedName>
</protein>
<evidence type="ECO:0000256" key="1">
    <source>
        <dbReference type="SAM" id="MobiDB-lite"/>
    </source>
</evidence>
<keyword evidence="2" id="KW-1133">Transmembrane helix</keyword>
<keyword evidence="4" id="KW-1185">Reference proteome</keyword>
<organism evidence="3 4">
    <name type="scientific">Devosia marina</name>
    <dbReference type="NCBI Taxonomy" id="2683198"/>
    <lineage>
        <taxon>Bacteria</taxon>
        <taxon>Pseudomonadati</taxon>
        <taxon>Pseudomonadota</taxon>
        <taxon>Alphaproteobacteria</taxon>
        <taxon>Hyphomicrobiales</taxon>
        <taxon>Devosiaceae</taxon>
        <taxon>Devosia</taxon>
    </lineage>
</organism>
<accession>A0A7X3FRW7</accession>
<dbReference type="InterPro" id="IPR024930">
    <property type="entry name" value="Skp_dom_sf"/>
</dbReference>
<keyword evidence="2" id="KW-0812">Transmembrane</keyword>
<dbReference type="EMBL" id="WQRF01000003">
    <property type="protein sequence ID" value="MVS99611.1"/>
    <property type="molecule type" value="Genomic_DNA"/>
</dbReference>
<sequence>MATTSDMAPTRRKAGNGGAAAKAKTETREQELEAQVAQLQADIKAISDTLGKLSGEKVGEARALATNEVKQLQARGQHLLDDAQDQVTQAEKQLKDTIREKPLTAVAAAAGIGFVFALLTRH</sequence>
<name>A0A7X3FRW7_9HYPH</name>
<feature type="transmembrane region" description="Helical" evidence="2">
    <location>
        <begin position="102"/>
        <end position="119"/>
    </location>
</feature>
<evidence type="ECO:0000256" key="2">
    <source>
        <dbReference type="SAM" id="Phobius"/>
    </source>
</evidence>
<dbReference type="Gene3D" id="3.30.910.20">
    <property type="entry name" value="Skp domain"/>
    <property type="match status" value="1"/>
</dbReference>
<reference evidence="3 4" key="1">
    <citation type="submission" date="2019-12" db="EMBL/GenBank/DDBJ databases">
        <title>Devosia maris sp. nov., isolated from the deep seawater.</title>
        <authorList>
            <person name="Liu Y."/>
        </authorList>
    </citation>
    <scope>NUCLEOTIDE SEQUENCE [LARGE SCALE GENOMIC DNA]</scope>
    <source>
        <strain evidence="3 4">L53-10-65</strain>
    </source>
</reference>
<dbReference type="AlphaFoldDB" id="A0A7X3FRW7"/>
<dbReference type="RefSeq" id="WP_116588903.1">
    <property type="nucleotide sequence ID" value="NZ_JAVKFR010000023.1"/>
</dbReference>
<dbReference type="Proteomes" id="UP000438106">
    <property type="component" value="Unassembled WGS sequence"/>
</dbReference>
<comment type="caution">
    <text evidence="3">The sequence shown here is derived from an EMBL/GenBank/DDBJ whole genome shotgun (WGS) entry which is preliminary data.</text>
</comment>
<keyword evidence="2" id="KW-0472">Membrane</keyword>
<feature type="region of interest" description="Disordered" evidence="1">
    <location>
        <begin position="1"/>
        <end position="33"/>
    </location>
</feature>